<dbReference type="Pfam" id="PF00440">
    <property type="entry name" value="TetR_N"/>
    <property type="match status" value="1"/>
</dbReference>
<evidence type="ECO:0000313" key="7">
    <source>
        <dbReference type="Proteomes" id="UP001422759"/>
    </source>
</evidence>
<dbReference type="Proteomes" id="UP001422759">
    <property type="component" value="Unassembled WGS sequence"/>
</dbReference>
<dbReference type="RefSeq" id="WP_344464668.1">
    <property type="nucleotide sequence ID" value="NZ_BAAANT010000013.1"/>
</dbReference>
<evidence type="ECO:0000256" key="2">
    <source>
        <dbReference type="ARBA" id="ARBA00023125"/>
    </source>
</evidence>
<sequence>MPPQERTARTRHLIIQAAAASFDHRGFAMTGLNEIAQLAGVSKGALYFHFGSKEQLAEAVMAESRDQLRRIVLASRTPETSAVQYLVDLSHGLAEQLDRDVVFRAGLRLTDEPGLDKERSPSPYPGWTKLVGRQLARAAAAQELSSHAVLHQATTLLVSATAGIEILSRQDRGWLSPQVTAGVWQALLPALMAPDHWERIRTTRRNEPPLPL</sequence>
<organism evidence="6 7">
    <name type="scientific">Kitasatospora kazusensis</name>
    <dbReference type="NCBI Taxonomy" id="407974"/>
    <lineage>
        <taxon>Bacteria</taxon>
        <taxon>Bacillati</taxon>
        <taxon>Actinomycetota</taxon>
        <taxon>Actinomycetes</taxon>
        <taxon>Kitasatosporales</taxon>
        <taxon>Streptomycetaceae</taxon>
        <taxon>Kitasatospora</taxon>
    </lineage>
</organism>
<dbReference type="PROSITE" id="PS50977">
    <property type="entry name" value="HTH_TETR_2"/>
    <property type="match status" value="1"/>
</dbReference>
<proteinExistence type="predicted"/>
<dbReference type="SUPFAM" id="SSF48498">
    <property type="entry name" value="Tetracyclin repressor-like, C-terminal domain"/>
    <property type="match status" value="1"/>
</dbReference>
<dbReference type="PANTHER" id="PTHR30055:SF234">
    <property type="entry name" value="HTH-TYPE TRANSCRIPTIONAL REGULATOR BETI"/>
    <property type="match status" value="1"/>
</dbReference>
<protein>
    <submittedName>
        <fullName evidence="6">TetR family transcriptional regulator</fullName>
    </submittedName>
</protein>
<evidence type="ECO:0000256" key="1">
    <source>
        <dbReference type="ARBA" id="ARBA00023015"/>
    </source>
</evidence>
<dbReference type="InterPro" id="IPR036271">
    <property type="entry name" value="Tet_transcr_reg_TetR-rel_C_sf"/>
</dbReference>
<keyword evidence="1" id="KW-0805">Transcription regulation</keyword>
<evidence type="ECO:0000256" key="4">
    <source>
        <dbReference type="PROSITE-ProRule" id="PRU00335"/>
    </source>
</evidence>
<name>A0ABP5LBS5_9ACTN</name>
<keyword evidence="2 4" id="KW-0238">DNA-binding</keyword>
<dbReference type="PANTHER" id="PTHR30055">
    <property type="entry name" value="HTH-TYPE TRANSCRIPTIONAL REGULATOR RUTR"/>
    <property type="match status" value="1"/>
</dbReference>
<dbReference type="SUPFAM" id="SSF46689">
    <property type="entry name" value="Homeodomain-like"/>
    <property type="match status" value="1"/>
</dbReference>
<dbReference type="EMBL" id="BAAANT010000013">
    <property type="protein sequence ID" value="GAA2142805.1"/>
    <property type="molecule type" value="Genomic_DNA"/>
</dbReference>
<evidence type="ECO:0000259" key="5">
    <source>
        <dbReference type="PROSITE" id="PS50977"/>
    </source>
</evidence>
<evidence type="ECO:0000256" key="3">
    <source>
        <dbReference type="ARBA" id="ARBA00023163"/>
    </source>
</evidence>
<dbReference type="Gene3D" id="1.10.357.10">
    <property type="entry name" value="Tetracycline Repressor, domain 2"/>
    <property type="match status" value="1"/>
</dbReference>
<keyword evidence="7" id="KW-1185">Reference proteome</keyword>
<gene>
    <name evidence="6" type="ORF">GCM10009760_28380</name>
</gene>
<feature type="domain" description="HTH tetR-type" evidence="5">
    <location>
        <begin position="8"/>
        <end position="68"/>
    </location>
</feature>
<reference evidence="7" key="1">
    <citation type="journal article" date="2019" name="Int. J. Syst. Evol. Microbiol.">
        <title>The Global Catalogue of Microorganisms (GCM) 10K type strain sequencing project: providing services to taxonomists for standard genome sequencing and annotation.</title>
        <authorList>
            <consortium name="The Broad Institute Genomics Platform"/>
            <consortium name="The Broad Institute Genome Sequencing Center for Infectious Disease"/>
            <person name="Wu L."/>
            <person name="Ma J."/>
        </authorList>
    </citation>
    <scope>NUCLEOTIDE SEQUENCE [LARGE SCALE GENOMIC DNA]</scope>
    <source>
        <strain evidence="7">JCM 14560</strain>
    </source>
</reference>
<dbReference type="NCBIfam" id="NF041196">
    <property type="entry name" value="ScbR_bind_reg"/>
    <property type="match status" value="1"/>
</dbReference>
<accession>A0ABP5LBS5</accession>
<keyword evidence="3" id="KW-0804">Transcription</keyword>
<dbReference type="PRINTS" id="PR00455">
    <property type="entry name" value="HTHTETR"/>
</dbReference>
<dbReference type="InterPro" id="IPR050109">
    <property type="entry name" value="HTH-type_TetR-like_transc_reg"/>
</dbReference>
<comment type="caution">
    <text evidence="6">The sequence shown here is derived from an EMBL/GenBank/DDBJ whole genome shotgun (WGS) entry which is preliminary data.</text>
</comment>
<dbReference type="InterPro" id="IPR047923">
    <property type="entry name" value="ArpA-like"/>
</dbReference>
<dbReference type="InterPro" id="IPR009057">
    <property type="entry name" value="Homeodomain-like_sf"/>
</dbReference>
<dbReference type="InterPro" id="IPR001647">
    <property type="entry name" value="HTH_TetR"/>
</dbReference>
<evidence type="ECO:0000313" key="6">
    <source>
        <dbReference type="EMBL" id="GAA2142805.1"/>
    </source>
</evidence>
<feature type="DNA-binding region" description="H-T-H motif" evidence="4">
    <location>
        <begin position="31"/>
        <end position="50"/>
    </location>
</feature>